<dbReference type="STRING" id="6216.A0A158QEL0"/>
<dbReference type="PROSITE" id="PS50102">
    <property type="entry name" value="RRM"/>
    <property type="match status" value="2"/>
</dbReference>
<evidence type="ECO:0000313" key="13">
    <source>
        <dbReference type="EMBL" id="VDL59881.1"/>
    </source>
</evidence>
<feature type="compositionally biased region" description="Pro residues" evidence="10">
    <location>
        <begin position="1846"/>
        <end position="1857"/>
    </location>
</feature>
<feature type="compositionally biased region" description="Low complexity" evidence="10">
    <location>
        <begin position="876"/>
        <end position="886"/>
    </location>
</feature>
<dbReference type="FunFam" id="2.40.290.10:FF:000002">
    <property type="entry name" value="Spen family transcriptional repressor"/>
    <property type="match status" value="1"/>
</dbReference>
<dbReference type="WBParaSite" id="HDID_0000756501-mRNA-1">
    <property type="protein sequence ID" value="HDID_0000756501-mRNA-1"/>
    <property type="gene ID" value="HDID_0000756501"/>
</dbReference>
<dbReference type="InterPro" id="IPR010912">
    <property type="entry name" value="SPOC_met"/>
</dbReference>
<dbReference type="InterPro" id="IPR000504">
    <property type="entry name" value="RRM_dom"/>
</dbReference>
<evidence type="ECO:0000256" key="9">
    <source>
        <dbReference type="PROSITE-ProRule" id="PRU00176"/>
    </source>
</evidence>
<feature type="compositionally biased region" description="Basic residues" evidence="10">
    <location>
        <begin position="737"/>
        <end position="747"/>
    </location>
</feature>
<evidence type="ECO:0000256" key="10">
    <source>
        <dbReference type="SAM" id="MobiDB-lite"/>
    </source>
</evidence>
<keyword evidence="5" id="KW-0805">Transcription regulation</keyword>
<evidence type="ECO:0000313" key="14">
    <source>
        <dbReference type="Proteomes" id="UP000274504"/>
    </source>
</evidence>
<feature type="region of interest" description="Disordered" evidence="10">
    <location>
        <begin position="534"/>
        <end position="782"/>
    </location>
</feature>
<evidence type="ECO:0000256" key="7">
    <source>
        <dbReference type="ARBA" id="ARBA00023163"/>
    </source>
</evidence>
<dbReference type="Pfam" id="PF07744">
    <property type="entry name" value="SPOC"/>
    <property type="match status" value="1"/>
</dbReference>
<evidence type="ECO:0000256" key="4">
    <source>
        <dbReference type="ARBA" id="ARBA00022884"/>
    </source>
</evidence>
<evidence type="ECO:0000313" key="15">
    <source>
        <dbReference type="WBParaSite" id="HDID_0000756501-mRNA-1"/>
    </source>
</evidence>
<feature type="compositionally biased region" description="Basic and acidic residues" evidence="10">
    <location>
        <begin position="569"/>
        <end position="584"/>
    </location>
</feature>
<evidence type="ECO:0000256" key="8">
    <source>
        <dbReference type="ARBA" id="ARBA00023242"/>
    </source>
</evidence>
<feature type="region of interest" description="Disordered" evidence="10">
    <location>
        <begin position="958"/>
        <end position="1057"/>
    </location>
</feature>
<feature type="region of interest" description="Disordered" evidence="10">
    <location>
        <begin position="1070"/>
        <end position="1114"/>
    </location>
</feature>
<evidence type="ECO:0000256" key="2">
    <source>
        <dbReference type="ARBA" id="ARBA00005387"/>
    </source>
</evidence>
<feature type="region of interest" description="Disordered" evidence="10">
    <location>
        <begin position="1425"/>
        <end position="1449"/>
    </location>
</feature>
<keyword evidence="4 9" id="KW-0694">RNA-binding</keyword>
<comment type="subcellular location">
    <subcellularLocation>
        <location evidence="1">Nucleus</location>
    </subcellularLocation>
</comment>
<evidence type="ECO:0000256" key="1">
    <source>
        <dbReference type="ARBA" id="ARBA00004123"/>
    </source>
</evidence>
<feature type="compositionally biased region" description="Polar residues" evidence="10">
    <location>
        <begin position="1814"/>
        <end position="1830"/>
    </location>
</feature>
<dbReference type="InterPro" id="IPR016194">
    <property type="entry name" value="SPOC-like_C_dom_sf"/>
</dbReference>
<dbReference type="PANTHER" id="PTHR23189">
    <property type="entry name" value="RNA RECOGNITION MOTIF-CONTAINING"/>
    <property type="match status" value="1"/>
</dbReference>
<organism evidence="15">
    <name type="scientific">Hymenolepis diminuta</name>
    <name type="common">Rat tapeworm</name>
    <dbReference type="NCBI Taxonomy" id="6216"/>
    <lineage>
        <taxon>Eukaryota</taxon>
        <taxon>Metazoa</taxon>
        <taxon>Spiralia</taxon>
        <taxon>Lophotrochozoa</taxon>
        <taxon>Platyhelminthes</taxon>
        <taxon>Cestoda</taxon>
        <taxon>Eucestoda</taxon>
        <taxon>Cyclophyllidea</taxon>
        <taxon>Hymenolepididae</taxon>
        <taxon>Hymenolepis</taxon>
    </lineage>
</organism>
<feature type="region of interest" description="Disordered" evidence="10">
    <location>
        <begin position="297"/>
        <end position="334"/>
    </location>
</feature>
<feature type="compositionally biased region" description="Low complexity" evidence="10">
    <location>
        <begin position="990"/>
        <end position="1006"/>
    </location>
</feature>
<feature type="compositionally biased region" description="Basic residues" evidence="10">
    <location>
        <begin position="121"/>
        <end position="133"/>
    </location>
</feature>
<dbReference type="GO" id="GO:0005634">
    <property type="term" value="C:nucleus"/>
    <property type="evidence" value="ECO:0007669"/>
    <property type="project" value="UniProtKB-SubCell"/>
</dbReference>
<feature type="compositionally biased region" description="Low complexity" evidence="10">
    <location>
        <begin position="919"/>
        <end position="934"/>
    </location>
</feature>
<feature type="compositionally biased region" description="Basic and acidic residues" evidence="10">
    <location>
        <begin position="1152"/>
        <end position="1175"/>
    </location>
</feature>
<dbReference type="Gene3D" id="2.40.290.10">
    <property type="match status" value="1"/>
</dbReference>
<dbReference type="EMBL" id="UYSG01010948">
    <property type="protein sequence ID" value="VDL59881.1"/>
    <property type="molecule type" value="Genomic_DNA"/>
</dbReference>
<keyword evidence="7" id="KW-0804">Transcription</keyword>
<comment type="similarity">
    <text evidence="2">Belongs to the RRM Spen family.</text>
</comment>
<feature type="region of interest" description="Disordered" evidence="10">
    <location>
        <begin position="1152"/>
        <end position="1245"/>
    </location>
</feature>
<dbReference type="SUPFAM" id="SSF54928">
    <property type="entry name" value="RNA-binding domain, RBD"/>
    <property type="match status" value="2"/>
</dbReference>
<feature type="compositionally biased region" description="Low complexity" evidence="10">
    <location>
        <begin position="546"/>
        <end position="556"/>
    </location>
</feature>
<feature type="region of interest" description="Disordered" evidence="10">
    <location>
        <begin position="795"/>
        <end position="842"/>
    </location>
</feature>
<dbReference type="SMART" id="SM00360">
    <property type="entry name" value="RRM"/>
    <property type="match status" value="2"/>
</dbReference>
<feature type="compositionally biased region" description="Low complexity" evidence="10">
    <location>
        <begin position="134"/>
        <end position="146"/>
    </location>
</feature>
<feature type="compositionally biased region" description="Polar residues" evidence="10">
    <location>
        <begin position="297"/>
        <end position="317"/>
    </location>
</feature>
<feature type="domain" description="RRM" evidence="11">
    <location>
        <begin position="5"/>
        <end position="77"/>
    </location>
</feature>
<dbReference type="Proteomes" id="UP000274504">
    <property type="component" value="Unassembled WGS sequence"/>
</dbReference>
<reference evidence="15" key="1">
    <citation type="submission" date="2016-04" db="UniProtKB">
        <authorList>
            <consortium name="WormBaseParasite"/>
        </authorList>
    </citation>
    <scope>IDENTIFICATION</scope>
</reference>
<dbReference type="CDD" id="cd21543">
    <property type="entry name" value="SPOC_SHARP"/>
    <property type="match status" value="1"/>
</dbReference>
<dbReference type="CDD" id="cd00590">
    <property type="entry name" value="RRM_SF"/>
    <property type="match status" value="1"/>
</dbReference>
<feature type="region of interest" description="Disordered" evidence="10">
    <location>
        <begin position="86"/>
        <end position="189"/>
    </location>
</feature>
<feature type="compositionally biased region" description="Basic and acidic residues" evidence="10">
    <location>
        <begin position="706"/>
        <end position="724"/>
    </location>
</feature>
<dbReference type="InterPro" id="IPR012677">
    <property type="entry name" value="Nucleotide-bd_a/b_plait_sf"/>
</dbReference>
<feature type="domain" description="SPOC" evidence="12">
    <location>
        <begin position="1988"/>
        <end position="2192"/>
    </location>
</feature>
<feature type="compositionally biased region" description="Low complexity" evidence="10">
    <location>
        <begin position="804"/>
        <end position="825"/>
    </location>
</feature>
<feature type="compositionally biased region" description="Basic and acidic residues" evidence="10">
    <location>
        <begin position="1097"/>
        <end position="1114"/>
    </location>
</feature>
<feature type="compositionally biased region" description="Low complexity" evidence="10">
    <location>
        <begin position="1345"/>
        <end position="1354"/>
    </location>
</feature>
<feature type="domain" description="RRM" evidence="11">
    <location>
        <begin position="338"/>
        <end position="416"/>
    </location>
</feature>
<dbReference type="InterPro" id="IPR012921">
    <property type="entry name" value="SPOC_C"/>
</dbReference>
<feature type="compositionally biased region" description="Polar residues" evidence="10">
    <location>
        <begin position="761"/>
        <end position="780"/>
    </location>
</feature>
<keyword evidence="8" id="KW-0539">Nucleus</keyword>
<feature type="compositionally biased region" description="Low complexity" evidence="10">
    <location>
        <begin position="585"/>
        <end position="605"/>
    </location>
</feature>
<feature type="compositionally biased region" description="Basic residues" evidence="10">
    <location>
        <begin position="970"/>
        <end position="987"/>
    </location>
</feature>
<feature type="compositionally biased region" description="Basic and acidic residues" evidence="10">
    <location>
        <begin position="623"/>
        <end position="634"/>
    </location>
</feature>
<dbReference type="OrthoDB" id="6407164at2759"/>
<feature type="compositionally biased region" description="Polar residues" evidence="10">
    <location>
        <begin position="1320"/>
        <end position="1337"/>
    </location>
</feature>
<proteinExistence type="inferred from homology"/>
<feature type="compositionally biased region" description="Polar residues" evidence="10">
    <location>
        <begin position="958"/>
        <end position="968"/>
    </location>
</feature>
<keyword evidence="6" id="KW-0175">Coiled coil</keyword>
<feature type="region of interest" description="Disordered" evidence="10">
    <location>
        <begin position="875"/>
        <end position="939"/>
    </location>
</feature>
<feature type="compositionally biased region" description="Basic and acidic residues" evidence="10">
    <location>
        <begin position="655"/>
        <end position="668"/>
    </location>
</feature>
<protein>
    <submittedName>
        <fullName evidence="15">RRM domain-containing protein</fullName>
    </submittedName>
</protein>
<keyword evidence="3" id="KW-0597">Phosphoprotein</keyword>
<dbReference type="SUPFAM" id="SSF100939">
    <property type="entry name" value="SPOC domain-like"/>
    <property type="match status" value="1"/>
</dbReference>
<feature type="compositionally biased region" description="Low complexity" evidence="10">
    <location>
        <begin position="318"/>
        <end position="334"/>
    </location>
</feature>
<reference evidence="13 14" key="2">
    <citation type="submission" date="2018-11" db="EMBL/GenBank/DDBJ databases">
        <authorList>
            <consortium name="Pathogen Informatics"/>
        </authorList>
    </citation>
    <scope>NUCLEOTIDE SEQUENCE [LARGE SCALE GENOMIC DNA]</scope>
</reference>
<feature type="compositionally biased region" description="Polar residues" evidence="10">
    <location>
        <begin position="1021"/>
        <end position="1042"/>
    </location>
</feature>
<feature type="region of interest" description="Disordered" evidence="10">
    <location>
        <begin position="1312"/>
        <end position="1403"/>
    </location>
</feature>
<dbReference type="InterPro" id="IPR035979">
    <property type="entry name" value="RBD_domain_sf"/>
</dbReference>
<feature type="compositionally biased region" description="Low complexity" evidence="10">
    <location>
        <begin position="1219"/>
        <end position="1245"/>
    </location>
</feature>
<feature type="region of interest" description="Disordered" evidence="10">
    <location>
        <begin position="1779"/>
        <end position="1893"/>
    </location>
</feature>
<feature type="compositionally biased region" description="Low complexity" evidence="10">
    <location>
        <begin position="1385"/>
        <end position="1394"/>
    </location>
</feature>
<dbReference type="Gene3D" id="3.30.70.330">
    <property type="match status" value="2"/>
</dbReference>
<evidence type="ECO:0000259" key="12">
    <source>
        <dbReference type="PROSITE" id="PS50917"/>
    </source>
</evidence>
<evidence type="ECO:0000256" key="6">
    <source>
        <dbReference type="ARBA" id="ARBA00023054"/>
    </source>
</evidence>
<name>A0A158QEL0_HYMDI</name>
<feature type="compositionally biased region" description="Low complexity" evidence="10">
    <location>
        <begin position="86"/>
        <end position="95"/>
    </location>
</feature>
<accession>A0A158QEL0</accession>
<evidence type="ECO:0000259" key="11">
    <source>
        <dbReference type="PROSITE" id="PS50102"/>
    </source>
</evidence>
<feature type="compositionally biased region" description="Polar residues" evidence="10">
    <location>
        <begin position="1779"/>
        <end position="1791"/>
    </location>
</feature>
<feature type="compositionally biased region" description="Polar residues" evidence="10">
    <location>
        <begin position="637"/>
        <end position="653"/>
    </location>
</feature>
<dbReference type="GO" id="GO:0003723">
    <property type="term" value="F:RNA binding"/>
    <property type="evidence" value="ECO:0007669"/>
    <property type="project" value="UniProtKB-UniRule"/>
</dbReference>
<feature type="region of interest" description="Disordered" evidence="10">
    <location>
        <begin position="1944"/>
        <end position="1989"/>
    </location>
</feature>
<evidence type="ECO:0000256" key="5">
    <source>
        <dbReference type="ARBA" id="ARBA00023015"/>
    </source>
</evidence>
<feature type="region of interest" description="Disordered" evidence="10">
    <location>
        <begin position="1471"/>
        <end position="1500"/>
    </location>
</feature>
<gene>
    <name evidence="13" type="ORF">HDID_LOCUS7563</name>
</gene>
<feature type="compositionally biased region" description="Polar residues" evidence="10">
    <location>
        <begin position="1186"/>
        <end position="1201"/>
    </location>
</feature>
<feature type="compositionally biased region" description="Low complexity" evidence="10">
    <location>
        <begin position="155"/>
        <end position="188"/>
    </location>
</feature>
<dbReference type="PROSITE" id="PS50917">
    <property type="entry name" value="SPOC"/>
    <property type="match status" value="1"/>
</dbReference>
<sequence>MNETKYLWITNIPSKCKEEDVSRVLRRHGDIKTTKTVHHNSCFNLIVEYLDRSSAAKAVRSQNLLKGNTLKVDYCDSFGNPWISSSNRSQSLTTSINQRFDRKSSDPMLVDRAGPSSGPSGHHHHHSHHHHHATTTSQTPQSTPQHHSQHRGFQSPLPSSNMNSSSSSSSNSRPNLSSSSAVPSNTSLKVIFTPPPKYAETQIKQALCHELHKFGKTYHVNLLPASVTGGRQTRVALAIFRRAEDEEKAFLAFRNEARGLFGAPVRAEFCVGNNPDAISSSPRLNRPPLISSNIPIHSSTTGSFPPNNNHLTPSTTNLTSQQRTSRNSSSSTFSLPTRSLVVHGLTAGPNGPVSEVQLNTAFQRFGAILHVQMRPVSSSAVIEFVEPRGSTRAMTTHQRDPLRLGGRPLRLFYTPSRPNNCLFINDLPSSLAYQSEVELKSLFNRVAPVTRVLKITRSQEASANHPTTVHTCGLIELDSHELAAQLLDYLRSSDSPLVAATQNRSSPNPLTTPRLPTFVCSVDYASPRQMEKITPLKLRTSQTVASQSQPPSLSPLANDKSRGSLSMSRSKDHSRLGSSEEDHSQSSSTSNSSSLSSSKRSTTAEKFPSQRRETPPYFPQKRLFHDPGGKKEAVVNRNHSGSFNSLEESNTFESMYDKIKRRTEGEKERRKRGASPELDDHLEITRKKRKRRKQHYETNISDNDDIYNKGENIDNKETEEEMSKVKHKLKHSDSPSSRRHGKNRSKNTSRSSVETHRQKSRTATQPLPSQTKPVSTTITRLSLGMSVPMTANYHTIAKTPRRMSTLSESESSSSSISHSGSVSPSLGDLVDTKHHFSPNRRASEKGTISLAFFGNNDKITAGGDINRSLSLNDVESASGYSSPASSLFQKRLKRQKEHSKPGTPSSNVYSKKPEKRKASSSIFKSSRASSSSLSTEDEEGVGCKRYASKAWSNSKSRFGSIVPNSNSIGGKRHKSGTAKGIKPKSKRTQSPAMSDSSSRSASSLSSPFKRRRSMEDVCGINASTPLSSHSRLLSKLTPPSRNSDFHPAFSDDDSLDDFDRISANTAMTPSTEAMEISPETGDEEPEHSVSEWFSRLSDNHSESEMEPEKEYEEDVRCVVDDQKSLLMNFEDLNMLNTSKEDNLNLSNRDAIGDIKMEDQPSPRLNESSDKSKSTNEENSDTKAPSELTSSDEISVKPQLSSTPPKLDPGTLPPPPPKPQIIQQIPSPYSSSSPTQSLCSACSRSSPSPIITAPVFTSRSGMTATNTLTETTTYMRTIVSTSQESAKPSTTHPGISENRDLKRYVQSVIERVKAETADDANPSTHRSANTTSANTPITSPLHHSLPAASPQSIISLPPPAPSIQQIGKKGTSPGTVSNRRPSAATPPSLISNSSSPPNPRKMFETSAVPSIPGVNVCAPLLLTDHSTSISPNSKPPPQIHEPAGVESKTLRLTTRRRAKAPTAAASTMVNVVPPAEPKQLTDPYEPNFDDDSPPRVKSGGNSASPLIVNTLLSTEHPGPSSTVSSVTTNDEGPLLSSTCNDAATKTSTVVPSNRKAVMDSVDETIADVCSGKFDMKNYMEIWHLQPPTPTTAVATTATTSPTAISNSAPPPIVSTSVATTNVITTTVSVVKPTSEPSKQSVASAATNNPIVTAIINALQSITGSSVMIGTSGSNSITGTMRQGNSAAVGQQIPAKPSNVVVGSSPPTISATTITFPVIIKNFSAASTTTKAAPTPIIKSSVANSQPVTMTTGSTSIPQQPPPILHQSPQQHQMNTVVAMSRPQSSSTDTLVDTSHPYRVRRGSDNNIGRPPQVNDMATQQQRPLFNNQRGGFTSPPPQTRYHHQFATPPPAAPTPRHIPPSWNRTASGPFPRPETSNSTTTATPPNTAYPPPPTAAALVEKLSCLIDHPDLVLPVLQTMIQEGQHLDPEWLGAVLKMFQQYSPGGVDNGLPGQHPGGIANNSSPSPVQPPPPSVSSNHLSRATPPFQRSGGFDQTYPLVWQGRLSLKNSEVSVALHYVQGNTDLLRACISTLAAGGGGTPQQALITSGGPLRIVQRMRLEASQLDAVHRKIGQEGAACACVAFASGANRADLAQQNVVLEEGFIRYMLEKGAAGIINVGQPGSVQVNFTVFLVLLCRMTPNSYCFLSPLQGLYVVHIFPPCDFSHAILRIAAPDLHQSIISAQLPHLLIVITTV</sequence>
<evidence type="ECO:0000256" key="3">
    <source>
        <dbReference type="ARBA" id="ARBA00022553"/>
    </source>
</evidence>